<comment type="caution">
    <text evidence="2">The sequence shown here is derived from an EMBL/GenBank/DDBJ whole genome shotgun (WGS) entry which is preliminary data.</text>
</comment>
<sequence>MTTTLGTAPVFFSSLRTKRLAAALSRRDCTRMSRTLPSWSTARRRYEPRVLALAAGRAAASEIARKPDIAGWTLRNHMAAAVGESGAQPDSAVSCFVGLVKAPPHIWPPSPDRHVADPGRASIFRSNCTSVSIRGKMISIFYDVPLWPSALIFILVFGAIAMAGTLAARKYLTQTIDREPKWGDICQVFSNAIIVFYGLLVALIIVATYQDFSTASSSTQTEANEISHSYRLIEAFPEPDRGRMQDDIKAYLDCVLEKEWPAQSQGANPTRLCRQEVTNFLDKLYKFEPTTNRQNAIYQETLSAYGDFLDARRGRLGEVNQTIPAVLWVIVYVGAISTLASIFLLPVKSMRMHILISLMASTTLALMIFVIAAMDDPFRGELKIEPTQYEDLRISFDPLAEPQSVRPKGIA</sequence>
<dbReference type="Pfam" id="PF14023">
    <property type="entry name" value="Bestrophin-like"/>
    <property type="match status" value="1"/>
</dbReference>
<reference evidence="2 3" key="1">
    <citation type="submission" date="2019-05" db="EMBL/GenBank/DDBJ databases">
        <title>Streptomyces marianii sp. nov., a novel marine actinomycete from southern coast of India.</title>
        <authorList>
            <person name="Iniyan A.M."/>
            <person name="Wink J."/>
            <person name="Ramprasad E."/>
            <person name="Ramana C.V."/>
            <person name="Bunk B."/>
            <person name="Sproer C."/>
            <person name="Joseph F.-J.R.S."/>
            <person name="Vincent S.G.P."/>
        </authorList>
    </citation>
    <scope>NUCLEOTIDE SEQUENCE [LARGE SCALE GENOMIC DNA]</scope>
    <source>
        <strain evidence="2 3">ICN19</strain>
    </source>
</reference>
<keyword evidence="1" id="KW-0472">Membrane</keyword>
<evidence type="ECO:0000256" key="1">
    <source>
        <dbReference type="SAM" id="Phobius"/>
    </source>
</evidence>
<dbReference type="AlphaFoldDB" id="A0A5R9EC53"/>
<protein>
    <submittedName>
        <fullName evidence="2">DUF4239 domain-containing protein</fullName>
    </submittedName>
</protein>
<dbReference type="EMBL" id="VAWE01000001">
    <property type="protein sequence ID" value="TLQ46429.1"/>
    <property type="molecule type" value="Genomic_DNA"/>
</dbReference>
<feature type="transmembrane region" description="Helical" evidence="1">
    <location>
        <begin position="325"/>
        <end position="347"/>
    </location>
</feature>
<keyword evidence="3" id="KW-1185">Reference proteome</keyword>
<name>A0A5R9EC53_9ACTN</name>
<keyword evidence="1" id="KW-1133">Transmembrane helix</keyword>
<dbReference type="OrthoDB" id="940913at2"/>
<accession>A0A5R9EC53</accession>
<proteinExistence type="predicted"/>
<evidence type="ECO:0000313" key="2">
    <source>
        <dbReference type="EMBL" id="TLQ46429.1"/>
    </source>
</evidence>
<feature type="transmembrane region" description="Helical" evidence="1">
    <location>
        <begin position="354"/>
        <end position="374"/>
    </location>
</feature>
<feature type="transmembrane region" description="Helical" evidence="1">
    <location>
        <begin position="188"/>
        <end position="209"/>
    </location>
</feature>
<feature type="transmembrane region" description="Helical" evidence="1">
    <location>
        <begin position="146"/>
        <end position="168"/>
    </location>
</feature>
<dbReference type="InterPro" id="IPR025333">
    <property type="entry name" value="DUF4239"/>
</dbReference>
<evidence type="ECO:0000313" key="3">
    <source>
        <dbReference type="Proteomes" id="UP000305921"/>
    </source>
</evidence>
<keyword evidence="1" id="KW-0812">Transmembrane</keyword>
<dbReference type="Proteomes" id="UP000305921">
    <property type="component" value="Unassembled WGS sequence"/>
</dbReference>
<gene>
    <name evidence="2" type="ORF">FEF34_28735</name>
</gene>
<organism evidence="2 3">
    <name type="scientific">Streptomyces marianii</name>
    <dbReference type="NCBI Taxonomy" id="1817406"/>
    <lineage>
        <taxon>Bacteria</taxon>
        <taxon>Bacillati</taxon>
        <taxon>Actinomycetota</taxon>
        <taxon>Actinomycetes</taxon>
        <taxon>Kitasatosporales</taxon>
        <taxon>Streptomycetaceae</taxon>
        <taxon>Streptomyces</taxon>
    </lineage>
</organism>